<evidence type="ECO:0000313" key="1">
    <source>
        <dbReference type="EMBL" id="PSX07891.1"/>
    </source>
</evidence>
<gene>
    <name evidence="1" type="ORF">C0W41_07720</name>
</gene>
<dbReference type="AlphaFoldDB" id="A0A855SH81"/>
<proteinExistence type="predicted"/>
<sequence>MARHMTQNYYFRKFQCGLTKKDTAKLCFKNVRTITRWDSGQPIPPECRRLMRITKGLELVTIDKKWDGWVLKGGKLINEQGISVSPEQILTGYALIEIGEETDRSTQRKIIKTARLLKNII</sequence>
<organism evidence="1 2">
    <name type="scientific">Photobacterium angustum</name>
    <dbReference type="NCBI Taxonomy" id="661"/>
    <lineage>
        <taxon>Bacteria</taxon>
        <taxon>Pseudomonadati</taxon>
        <taxon>Pseudomonadota</taxon>
        <taxon>Gammaproteobacteria</taxon>
        <taxon>Vibrionales</taxon>
        <taxon>Vibrionaceae</taxon>
        <taxon>Photobacterium</taxon>
    </lineage>
</organism>
<dbReference type="Proteomes" id="UP000241440">
    <property type="component" value="Unassembled WGS sequence"/>
</dbReference>
<accession>A0A855SH81</accession>
<name>A0A855SH81_PHOAN</name>
<evidence type="ECO:0000313" key="2">
    <source>
        <dbReference type="Proteomes" id="UP000241440"/>
    </source>
</evidence>
<dbReference type="EMBL" id="PYOY01000003">
    <property type="protein sequence ID" value="PSX07891.1"/>
    <property type="molecule type" value="Genomic_DNA"/>
</dbReference>
<reference evidence="1 2" key="1">
    <citation type="submission" date="2018-01" db="EMBL/GenBank/DDBJ databases">
        <title>Whole genome sequencing of Histamine producing bacteria.</title>
        <authorList>
            <person name="Butler K."/>
        </authorList>
    </citation>
    <scope>NUCLEOTIDE SEQUENCE [LARGE SCALE GENOMIC DNA]</scope>
    <source>
        <strain evidence="1 2">A2-1</strain>
    </source>
</reference>
<protein>
    <submittedName>
        <fullName evidence="1">Regulator</fullName>
    </submittedName>
</protein>
<comment type="caution">
    <text evidence="1">The sequence shown here is derived from an EMBL/GenBank/DDBJ whole genome shotgun (WGS) entry which is preliminary data.</text>
</comment>